<dbReference type="STRING" id="1763538.LPB68_04505"/>
<accession>A0A167C7K2</accession>
<proteinExistence type="predicted"/>
<dbReference type="KEGG" id="pcx:LPB68_04505"/>
<dbReference type="RefSeq" id="WP_068659789.1">
    <property type="nucleotide sequence ID" value="NZ_CP017770.1"/>
</dbReference>
<dbReference type="Proteomes" id="UP000077134">
    <property type="component" value="Unassembled WGS sequence"/>
</dbReference>
<organism evidence="1 2">
    <name type="scientific">Paenibacillus crassostreae</name>
    <dbReference type="NCBI Taxonomy" id="1763538"/>
    <lineage>
        <taxon>Bacteria</taxon>
        <taxon>Bacillati</taxon>
        <taxon>Bacillota</taxon>
        <taxon>Bacilli</taxon>
        <taxon>Bacillales</taxon>
        <taxon>Paenibacillaceae</taxon>
        <taxon>Paenibacillus</taxon>
    </lineage>
</organism>
<keyword evidence="2" id="KW-1185">Reference proteome</keyword>
<dbReference type="OrthoDB" id="2987331at2"/>
<dbReference type="EMBL" id="LSFN01000032">
    <property type="protein sequence ID" value="OAB72879.1"/>
    <property type="molecule type" value="Genomic_DNA"/>
</dbReference>
<gene>
    <name evidence="1" type="ORF">PNBC_15745</name>
</gene>
<protein>
    <recommendedName>
        <fullName evidence="3">Helicase XPB/Ssl2 N-terminal domain-containing protein</fullName>
    </recommendedName>
</protein>
<reference evidence="1 2" key="1">
    <citation type="submission" date="2016-02" db="EMBL/GenBank/DDBJ databases">
        <title>Paenibacillus sp. LPB0068, isolated from Crassostrea gigas.</title>
        <authorList>
            <person name="Shin S.-K."/>
            <person name="Yi H."/>
        </authorList>
    </citation>
    <scope>NUCLEOTIDE SEQUENCE [LARGE SCALE GENOMIC DNA]</scope>
    <source>
        <strain evidence="1 2">LPB0068</strain>
    </source>
</reference>
<evidence type="ECO:0000313" key="1">
    <source>
        <dbReference type="EMBL" id="OAB72879.1"/>
    </source>
</evidence>
<evidence type="ECO:0000313" key="2">
    <source>
        <dbReference type="Proteomes" id="UP000077134"/>
    </source>
</evidence>
<name>A0A167C7K2_9BACL</name>
<dbReference type="AlphaFoldDB" id="A0A167C7K2"/>
<comment type="caution">
    <text evidence="1">The sequence shown here is derived from an EMBL/GenBank/DDBJ whole genome shotgun (WGS) entry which is preliminary data.</text>
</comment>
<evidence type="ECO:0008006" key="3">
    <source>
        <dbReference type="Google" id="ProtNLM"/>
    </source>
</evidence>
<sequence length="563" mass="65410">MKEVDVSNVTSEQSLLKIIYMNFASQLFDDTQFMKLRMLGYSGAEHLLLFLSLRKKGRIRTVMKSWGERRYYIPIEQLPRIHQALFNYIPPKVGAEIQIIKAAKPGIVLDLFNALVFIAQDQLLLNSKGIIHKKSVQRLNKKLQLKEEDLGQHVLQLRDNEGEPRHITFVLELLDRLNLVHRENKRIVVHEEILSIWLTMNTEQMTSILVVLISERVGLSDTERQHLFGLLSQPEVLSGQWIGMKHLIDYFTEQQLLNRTRIDQITTIASAWITALAGLGWMDVGESDDDHQPYFRWKVPLELVRNALFYDEVKLSPSQLDTPPIPCGFYVQPDFDIIVLPSISYSIRWTLSMFTSLLNNDLISIYKLTMESVTQSIRRGLGIAEIISFLTMNSEVELPDHIVLTLEKWDQELNHTDPNPMSSECQCWLVGLLVEDEQNKETFIKQFGNEDATRQYPYAVDDEIPQPQLLFQQYEQVPTMWVKDFRSYHISTVRQIIEQAILLKTKVKLSLDGEKVDFIPLMFSNNSNVISGERYNPTTNQYEMIELNYDDWKEMKLIIPSFT</sequence>